<reference evidence="1 2" key="1">
    <citation type="submission" date="2016-09" db="EMBL/GenBank/DDBJ databases">
        <title>Desulfuribacillus arsenicus sp. nov., an obligately anaerobic, dissimilatory arsenic- and antimonate-reducing bacterium isolated from anoxic sediments.</title>
        <authorList>
            <person name="Abin C.A."/>
            <person name="Hollibaugh J.T."/>
        </authorList>
    </citation>
    <scope>NUCLEOTIDE SEQUENCE [LARGE SCALE GENOMIC DNA]</scope>
    <source>
        <strain evidence="1 2">MLFW-2</strain>
    </source>
</reference>
<comment type="caution">
    <text evidence="1">The sequence shown here is derived from an EMBL/GenBank/DDBJ whole genome shotgun (WGS) entry which is preliminary data.</text>
</comment>
<proteinExistence type="predicted"/>
<dbReference type="EMBL" id="MJAT01000038">
    <property type="protein sequence ID" value="OEH84511.1"/>
    <property type="molecule type" value="Genomic_DNA"/>
</dbReference>
<keyword evidence="2" id="KW-1185">Reference proteome</keyword>
<sequence>MRKHFKKLILIALSLTIVLQGHIVNGKTIGQEISSKEYENILEITNYSSKELNSILEMASQIEEKHSLKVLKNEDFNELSRVLKVPTEQLIKSWNEYLEKEDQSSNGTINMIGNSKSEIFLASSAPYVTHNNDCWKPFWWLARYWCKAISQSSVTIDYIEARARIYCNGYLEESGTDTNTHATYSGIEVSYLRGANHIGDPPGLAYANNVWKHQGYQDAYNQDQWTWVY</sequence>
<protein>
    <submittedName>
        <fullName evidence="1">Uncharacterized protein</fullName>
    </submittedName>
</protein>
<dbReference type="STRING" id="1390249.BHU72_09915"/>
<evidence type="ECO:0000313" key="2">
    <source>
        <dbReference type="Proteomes" id="UP000095255"/>
    </source>
</evidence>
<gene>
    <name evidence="1" type="ORF">BHU72_09915</name>
</gene>
<evidence type="ECO:0000313" key="1">
    <source>
        <dbReference type="EMBL" id="OEH84511.1"/>
    </source>
</evidence>
<name>A0A1E5L359_9FIRM</name>
<accession>A0A1E5L359</accession>
<dbReference type="Proteomes" id="UP000095255">
    <property type="component" value="Unassembled WGS sequence"/>
</dbReference>
<dbReference type="AlphaFoldDB" id="A0A1E5L359"/>
<organism evidence="1 2">
    <name type="scientific">Desulfuribacillus stibiiarsenatis</name>
    <dbReference type="NCBI Taxonomy" id="1390249"/>
    <lineage>
        <taxon>Bacteria</taxon>
        <taxon>Bacillati</taxon>
        <taxon>Bacillota</taxon>
        <taxon>Desulfuribacillia</taxon>
        <taxon>Desulfuribacillales</taxon>
        <taxon>Desulfuribacillaceae</taxon>
        <taxon>Desulfuribacillus</taxon>
    </lineage>
</organism>
<dbReference type="RefSeq" id="WP_069703224.1">
    <property type="nucleotide sequence ID" value="NZ_MJAT01000038.1"/>
</dbReference>